<reference evidence="1" key="2">
    <citation type="submission" date="2025-09" db="UniProtKB">
        <authorList>
            <consortium name="EnsemblPlants"/>
        </authorList>
    </citation>
    <scope>IDENTIFICATION</scope>
</reference>
<keyword evidence="2" id="KW-1185">Reference proteome</keyword>
<sequence>MNGPIPLFTFQRSAIVCSLVKSREGRRSPRRCRCRRRCALLPLLRFRFSPSAAAAVALALSPASALSPSSLQRGREGQRGSTMVDWLGDNDDSDKFDWESDGEAEPSSAPALRNLDVAGPSTLVRQGSNGWANGEAPSTSLIKGYVGMGFTEEMVVKGIKQIGQNDANALLELLLTYQAIGDDAAVGNCSTSGSIPQSMEDDSDLDSEYWDGDDDVDGGEPNSDGSSDEGFLQEMSEKDKKINSLVDMGYPEDEANKAITICGVDAPLSVLVDSVCASQAAGEYEVITGRCSDLFGGRKKARLMESKKKRKRCGGGAQRSRPPSDDESMPLPNPMVGFNLPGDMLRTVRRTLPKQAIGPPYFYYENVALAPKGTWTKISRFLHEIEPEFVDSKYMCAAARKRGYIHNLPYENRKDILPPAPKTIFEAFPHYKKWWPSWDHRKQLNCLQTSISSAKLTERIQHALANSSNPPAPSVQKYVMKECKKWNLVWVGKNKVAALDPDEYEYLLGFPRDHTRGVGKTERYKALGNSFQVDTVAWHLSVLKDMFPNGVNVLSLFTGIGGGEVALHRLGIHMRAVISVEISEVSRRILKGWWDQTQTGTLIEIADVQTLTYDRIASFVDRFGGFDLVIGGSPCNNLAGSNRHHRDGLEGEQSSLFFEYFRILDDVKSAMSRM</sequence>
<evidence type="ECO:0000313" key="1">
    <source>
        <dbReference type="EnsemblPlants" id="AVESA.00010b.r2.5CG0885480.1.CDS"/>
    </source>
</evidence>
<reference evidence="1" key="1">
    <citation type="submission" date="2021-05" db="EMBL/GenBank/DDBJ databases">
        <authorList>
            <person name="Scholz U."/>
            <person name="Mascher M."/>
            <person name="Fiebig A."/>
        </authorList>
    </citation>
    <scope>NUCLEOTIDE SEQUENCE [LARGE SCALE GENOMIC DNA]</scope>
</reference>
<proteinExistence type="predicted"/>
<name>A0ACD5Y4F8_AVESA</name>
<dbReference type="EnsemblPlants" id="AVESA.00010b.r2.5CG0885480.1">
    <property type="protein sequence ID" value="AVESA.00010b.r2.5CG0885480.1.CDS"/>
    <property type="gene ID" value="AVESA.00010b.r2.5CG0885480"/>
</dbReference>
<organism evidence="1 2">
    <name type="scientific">Avena sativa</name>
    <name type="common">Oat</name>
    <dbReference type="NCBI Taxonomy" id="4498"/>
    <lineage>
        <taxon>Eukaryota</taxon>
        <taxon>Viridiplantae</taxon>
        <taxon>Streptophyta</taxon>
        <taxon>Embryophyta</taxon>
        <taxon>Tracheophyta</taxon>
        <taxon>Spermatophyta</taxon>
        <taxon>Magnoliopsida</taxon>
        <taxon>Liliopsida</taxon>
        <taxon>Poales</taxon>
        <taxon>Poaceae</taxon>
        <taxon>BOP clade</taxon>
        <taxon>Pooideae</taxon>
        <taxon>Poodae</taxon>
        <taxon>Poeae</taxon>
        <taxon>Poeae Chloroplast Group 1 (Aveneae type)</taxon>
        <taxon>Aveninae</taxon>
        <taxon>Avena</taxon>
    </lineage>
</organism>
<evidence type="ECO:0000313" key="2">
    <source>
        <dbReference type="Proteomes" id="UP001732700"/>
    </source>
</evidence>
<protein>
    <submittedName>
        <fullName evidence="1">Uncharacterized protein</fullName>
    </submittedName>
</protein>
<dbReference type="Proteomes" id="UP001732700">
    <property type="component" value="Chromosome 5C"/>
</dbReference>
<accession>A0ACD5Y4F8</accession>